<proteinExistence type="predicted"/>
<name>A0A2I6S3T9_9RHOO</name>
<evidence type="ECO:0000313" key="3">
    <source>
        <dbReference type="Proteomes" id="UP000242205"/>
    </source>
</evidence>
<protein>
    <recommendedName>
        <fullName evidence="1">Polymerase nucleotidyl transferase domain-containing protein</fullName>
    </recommendedName>
</protein>
<reference evidence="2 3" key="1">
    <citation type="submission" date="2018-01" db="EMBL/GenBank/DDBJ databases">
        <authorList>
            <person name="Fu G.-Y."/>
        </authorList>
    </citation>
    <scope>NUCLEOTIDE SEQUENCE [LARGE SCALE GENOMIC DNA]</scope>
    <source>
        <strain evidence="2 3">SY39</strain>
    </source>
</reference>
<keyword evidence="3" id="KW-1185">Reference proteome</keyword>
<dbReference type="RefSeq" id="WP_102245982.1">
    <property type="nucleotide sequence ID" value="NZ_CP025682.1"/>
</dbReference>
<dbReference type="KEGG" id="atw:C0099_02475"/>
<accession>A0A2I6S3T9</accession>
<dbReference type="InterPro" id="IPR043519">
    <property type="entry name" value="NT_sf"/>
</dbReference>
<evidence type="ECO:0000259" key="1">
    <source>
        <dbReference type="Pfam" id="PF01909"/>
    </source>
</evidence>
<dbReference type="Proteomes" id="UP000242205">
    <property type="component" value="Chromosome"/>
</dbReference>
<dbReference type="Pfam" id="PF01909">
    <property type="entry name" value="NTP_transf_2"/>
    <property type="match status" value="1"/>
</dbReference>
<dbReference type="GO" id="GO:0016779">
    <property type="term" value="F:nucleotidyltransferase activity"/>
    <property type="evidence" value="ECO:0007669"/>
    <property type="project" value="InterPro"/>
</dbReference>
<feature type="domain" description="Polymerase nucleotidyl transferase" evidence="1">
    <location>
        <begin position="10"/>
        <end position="60"/>
    </location>
</feature>
<evidence type="ECO:0000313" key="2">
    <source>
        <dbReference type="EMBL" id="AUN93908.1"/>
    </source>
</evidence>
<gene>
    <name evidence="2" type="ORF">C0099_02475</name>
</gene>
<dbReference type="Gene3D" id="3.30.460.10">
    <property type="entry name" value="Beta Polymerase, domain 2"/>
    <property type="match status" value="1"/>
</dbReference>
<dbReference type="InterPro" id="IPR002934">
    <property type="entry name" value="Polymerase_NTP_transf_dom"/>
</dbReference>
<dbReference type="AlphaFoldDB" id="A0A2I6S3T9"/>
<dbReference type="OrthoDB" id="14556at2"/>
<dbReference type="SUPFAM" id="SSF81301">
    <property type="entry name" value="Nucleotidyltransferase"/>
    <property type="match status" value="1"/>
</dbReference>
<organism evidence="2 3">
    <name type="scientific">Pseudazoarcus pumilus</name>
    <dbReference type="NCBI Taxonomy" id="2067960"/>
    <lineage>
        <taxon>Bacteria</taxon>
        <taxon>Pseudomonadati</taxon>
        <taxon>Pseudomonadota</taxon>
        <taxon>Betaproteobacteria</taxon>
        <taxon>Rhodocyclales</taxon>
        <taxon>Zoogloeaceae</taxon>
        <taxon>Pseudazoarcus</taxon>
    </lineage>
</organism>
<dbReference type="CDD" id="cd05403">
    <property type="entry name" value="NT_KNTase_like"/>
    <property type="match status" value="1"/>
</dbReference>
<sequence length="99" mass="11360">MRITEDESRIIRDTVRLRFGRNARVWLFGSRTDDTRRGGDIDLLVETPEPLENAFRESIGLETDLQIALGDQKIDILLAQPDLPRTPMQRIARDTGIEL</sequence>
<dbReference type="EMBL" id="CP025682">
    <property type="protein sequence ID" value="AUN93908.1"/>
    <property type="molecule type" value="Genomic_DNA"/>
</dbReference>